<dbReference type="Pfam" id="PF14635">
    <property type="entry name" value="HHH_7"/>
    <property type="match status" value="1"/>
</dbReference>
<evidence type="ECO:0000313" key="4">
    <source>
        <dbReference type="EMBL" id="EKX73273.1"/>
    </source>
</evidence>
<dbReference type="CDD" id="cd09918">
    <property type="entry name" value="SH2_Nterm_SPT6_like"/>
    <property type="match status" value="1"/>
</dbReference>
<dbReference type="GeneID" id="15802880"/>
<dbReference type="GO" id="GO:0042393">
    <property type="term" value="F:histone binding"/>
    <property type="evidence" value="ECO:0007669"/>
    <property type="project" value="TreeGrafter"/>
</dbReference>
<dbReference type="Gene3D" id="1.10.3500.10">
    <property type="entry name" value="Tex N-terminal region-like"/>
    <property type="match status" value="1"/>
</dbReference>
<dbReference type="InterPro" id="IPR036860">
    <property type="entry name" value="SH2_dom_sf"/>
</dbReference>
<feature type="region of interest" description="Disordered" evidence="1">
    <location>
        <begin position="516"/>
        <end position="539"/>
    </location>
</feature>
<dbReference type="Proteomes" id="UP000031512">
    <property type="component" value="Unassembled WGS sequence"/>
</dbReference>
<dbReference type="PANTHER" id="PTHR10145:SF6">
    <property type="entry name" value="TRANSCRIPTION ELONGATION FACTOR SPT6"/>
    <property type="match status" value="1"/>
</dbReference>
<name>L1LDQ9_THEEQ</name>
<feature type="domain" description="Transcription elongation factor Spt6 helix-hairpin-helix motif" evidence="3">
    <location>
        <begin position="1144"/>
        <end position="1249"/>
    </location>
</feature>
<dbReference type="InterPro" id="IPR035019">
    <property type="entry name" value="Spt6_SH2_N"/>
</dbReference>
<dbReference type="KEGG" id="beq:BEWA_053280"/>
<evidence type="ECO:0000313" key="5">
    <source>
        <dbReference type="Proteomes" id="UP000031512"/>
    </source>
</evidence>
<feature type="region of interest" description="Disordered" evidence="1">
    <location>
        <begin position="227"/>
        <end position="252"/>
    </location>
</feature>
<feature type="compositionally biased region" description="Acidic residues" evidence="1">
    <location>
        <begin position="103"/>
        <end position="131"/>
    </location>
</feature>
<dbReference type="eggNOG" id="KOG1856">
    <property type="taxonomic scope" value="Eukaryota"/>
</dbReference>
<dbReference type="InterPro" id="IPR023319">
    <property type="entry name" value="Tex-like_HTH_dom_sf"/>
</dbReference>
<organism evidence="4 5">
    <name type="scientific">Theileria equi strain WA</name>
    <dbReference type="NCBI Taxonomy" id="1537102"/>
    <lineage>
        <taxon>Eukaryota</taxon>
        <taxon>Sar</taxon>
        <taxon>Alveolata</taxon>
        <taxon>Apicomplexa</taxon>
        <taxon>Aconoidasida</taxon>
        <taxon>Piroplasmida</taxon>
        <taxon>Theileriidae</taxon>
        <taxon>Theileria</taxon>
    </lineage>
</organism>
<dbReference type="GO" id="GO:0140673">
    <property type="term" value="P:transcription elongation-coupled chromatin remodeling"/>
    <property type="evidence" value="ECO:0007669"/>
    <property type="project" value="InterPro"/>
</dbReference>
<evidence type="ECO:0000256" key="1">
    <source>
        <dbReference type="SAM" id="MobiDB-lite"/>
    </source>
</evidence>
<dbReference type="Gene3D" id="3.30.505.10">
    <property type="entry name" value="SH2 domain"/>
    <property type="match status" value="1"/>
</dbReference>
<feature type="compositionally biased region" description="Acidic residues" evidence="1">
    <location>
        <begin position="64"/>
        <end position="87"/>
    </location>
</feature>
<dbReference type="InterPro" id="IPR042066">
    <property type="entry name" value="Spt6_death-like"/>
</dbReference>
<evidence type="ECO:0000259" key="3">
    <source>
        <dbReference type="Pfam" id="PF14635"/>
    </source>
</evidence>
<accession>L1LDQ9</accession>
<feature type="region of interest" description="Disordered" evidence="1">
    <location>
        <begin position="482"/>
        <end position="501"/>
    </location>
</feature>
<dbReference type="OrthoDB" id="343921at2759"/>
<dbReference type="STRING" id="1537102.L1LDQ9"/>
<feature type="compositionally biased region" description="Polar residues" evidence="1">
    <location>
        <begin position="486"/>
        <end position="499"/>
    </location>
</feature>
<evidence type="ECO:0000259" key="2">
    <source>
        <dbReference type="Pfam" id="PF14633"/>
    </source>
</evidence>
<dbReference type="InterPro" id="IPR032706">
    <property type="entry name" value="Spt6_HHH"/>
</dbReference>
<dbReference type="Gene3D" id="1.10.150.850">
    <property type="entry name" value="Spt6, helix-hairpin-helix domain"/>
    <property type="match status" value="1"/>
</dbReference>
<feature type="domain" description="Spt6 SH2" evidence="2">
    <location>
        <begin position="1492"/>
        <end position="1705"/>
    </location>
</feature>
<feature type="region of interest" description="Disordered" evidence="1">
    <location>
        <begin position="1"/>
        <end position="131"/>
    </location>
</feature>
<dbReference type="Gene3D" id="1.10.10.650">
    <property type="entry name" value="RuvA domain 2-like"/>
    <property type="match status" value="1"/>
</dbReference>
<gene>
    <name evidence="4" type="ORF">BEWA_053280</name>
</gene>
<evidence type="ECO:0008006" key="6">
    <source>
        <dbReference type="Google" id="ProtNLM"/>
    </source>
</evidence>
<protein>
    <recommendedName>
        <fullName evidence="6">Suppressor of Ty 6 homolog</fullName>
    </recommendedName>
</protein>
<reference evidence="4 5" key="1">
    <citation type="journal article" date="2012" name="BMC Genomics">
        <title>Comparative genomic analysis and phylogenetic position of Theileria equi.</title>
        <authorList>
            <person name="Kappmeyer L.S."/>
            <person name="Thiagarajan M."/>
            <person name="Herndon D.R."/>
            <person name="Ramsay J.D."/>
            <person name="Caler E."/>
            <person name="Djikeng A."/>
            <person name="Gillespie J.J."/>
            <person name="Lau A.O."/>
            <person name="Roalson E.H."/>
            <person name="Silva J.C."/>
            <person name="Silva M.G."/>
            <person name="Suarez C.E."/>
            <person name="Ueti M.W."/>
            <person name="Nene V.M."/>
            <person name="Mealey R.H."/>
            <person name="Knowles D.P."/>
            <person name="Brayton K.A."/>
        </authorList>
    </citation>
    <scope>NUCLEOTIDE SEQUENCE [LARGE SCALE GENOMIC DNA]</scope>
    <source>
        <strain evidence="4 5">WA</strain>
    </source>
</reference>
<dbReference type="Gene3D" id="1.10.10.2740">
    <property type="entry name" value="Spt6, Death-like domain"/>
    <property type="match status" value="1"/>
</dbReference>
<sequence length="1743" mass="202440">MDDIEDKASLEGSSDQESDVQKRKRANSPEPDLPGEDVEEETKNKKQVKLSKSLLAKENYLDTMAEESDDSADDNEESEESEDDELDGGMSSEIPEEMRDFIIDEVEEEEEVNPPDDASDVEYEPNKLDEEDLELIAENTGANWKKDEDDDDYTSKNLRRLKKGARQGKVHSDYDDSWFEEDETASRAFELSDVWATVAECFGEVDLVVQILKNERVVQAAEEAVESDYEIEQEEQQQQPKPEEPTLENYADPDELAREYLTKEDDEIRAVDQPERLFIRYKDRPRSTDHREIQNEATWMTKRLLSEFSADLSKDRIKKAYESVFKDTFPTQEQPPFQDTKEKCEMVLNWLLNERWEVPFILYHKRHLVCPPLTDAIVWRIYQLDSEWVRLSSLSSEIQKNIELIGHEKLPSDVLYYSINFDTIEDLIDVSNHLLFHFHTQLNPPKVATVEPVQKEQEVEEDDFEPTFEVEDDIFGDFEVLEEPTHGSSPKYTPINSPLSPDAVSEVQAALQDFPIHRASPDSPSSEPVSGLDAQDEQEQLDAATPMDIENEEPMEVDEPAPAHDSPVKHSQEDLGLGEMDDAELQDMEYDDDPLYNADAVQSESQGNVVASQFTIQKTTGFRRRDTAIHLIGSCEQYGLHEIWNDYIASADQLYAVLEKSLVHGSSDLRIKMSDVRETWNLLGATGSLETQVAIEGNEEQQIEDICSQYCTGPYTTGKRVYKALVDYHAKKLANHISIRRLLRDYYRNYCSITCTTTPKGEADVDVAESSWFCKRLYRFPFRKLNMHSQMHYDYPRNFKERRDRLRFLEDKREDSKLVELYLHLLNLENDGMIKITIHPLNAAETAPWKDDAFHQRFGEWYERYKQLTYAAKQLVNDTYREQLEHQKSILEREELMLTEAEDKDRHWRRNLLDQLAFAYCPNNISSHSIWKYVHRAILDRLVNVELIPKFRKEIRELLLKKAQASVILHSQRMLQYKLDVAPNFNDTVLALVNDSASDGLRVHACLVNNFGESKASIVLDSLLSLAINTKLSGYTSLPNFQQVMSDVDILTSTIKAHRPSVILVGLTNIYSLDLYSRVEKYLLPKLDTDISLKRASCEVPRLVSTSTRGGDKEDQMALSLARWYIDPLAETLNLWKVYDENVLLRLKLHPLQYMIPQERFQSALESTIVSVVCDAGVDINRVKKCPHTESQLQFIAGLGPRKSLELTRMLKFSTISNRSQIKLSHLQGKDDIIGSVVFLNCASFIKISQSEATDSLDTTRIHPIECGFIAEKLCNGSLDDELSGEEAVQEILANPTKLDELDLEAYSLLLFERQDMPRMLPYLLFIKDELQSPFYDFRLPFTQPSSSETFYEVLQLDRAALRSGSHVLCRFDDLFDKFAKATVLPYQLRAHISDYYQFKTDVHRSSREYNRNINLKGETFSARVVKLDYDPIIENGRSTYRIEISLTAYQRKYILTRFLADLEDEHIDEYLSPLVKFDVNYSKKPLFTEFAEKKKIQYRRAIRHPCYRMWPLHKTVSFLKQAEIPVGECCICPMSEWDRLNLVIKTCVDPFNFATFVIHEKNQRIPGELGKELYIQKEKFNNLDQIIAQFCETLKLNLEEFYTHPKYRQTSDYSKVERDLIQESALKPDSITWAIIPPNPKRKTSSDGVNNPLRFTLMVIPPGFSMISQDFRSLQDPIYVDHKCFRLWTHSEKSLRDLIAWWKEYGYWHRNSERQKYIDEKRRLMDQYARQQHHYNDSHMQF</sequence>
<dbReference type="RefSeq" id="XP_004832725.1">
    <property type="nucleotide sequence ID" value="XM_004832668.1"/>
</dbReference>
<dbReference type="InterPro" id="IPR017072">
    <property type="entry name" value="TF_Spt6"/>
</dbReference>
<dbReference type="GO" id="GO:0031491">
    <property type="term" value="F:nucleosome binding"/>
    <property type="evidence" value="ECO:0007669"/>
    <property type="project" value="TreeGrafter"/>
</dbReference>
<dbReference type="EMBL" id="ACOU01000003">
    <property type="protein sequence ID" value="EKX73273.1"/>
    <property type="molecule type" value="Genomic_DNA"/>
</dbReference>
<dbReference type="VEuPathDB" id="PiroplasmaDB:BEWA_053280"/>
<proteinExistence type="predicted"/>
<keyword evidence="5" id="KW-1185">Reference proteome</keyword>
<comment type="caution">
    <text evidence="4">The sequence shown here is derived from an EMBL/GenBank/DDBJ whole genome shotgun (WGS) entry which is preliminary data.</text>
</comment>
<dbReference type="InterPro" id="IPR035420">
    <property type="entry name" value="Spt6_SH2"/>
</dbReference>
<dbReference type="Pfam" id="PF14633">
    <property type="entry name" value="SH2_2"/>
    <property type="match status" value="1"/>
</dbReference>
<dbReference type="GO" id="GO:0034728">
    <property type="term" value="P:nucleosome organization"/>
    <property type="evidence" value="ECO:0007669"/>
    <property type="project" value="TreeGrafter"/>
</dbReference>
<dbReference type="PANTHER" id="PTHR10145">
    <property type="entry name" value="TRANSCRIPTION ELONGATION FACTOR SPT6"/>
    <property type="match status" value="1"/>
</dbReference>
<dbReference type="GO" id="GO:0008023">
    <property type="term" value="C:transcription elongation factor complex"/>
    <property type="evidence" value="ECO:0007669"/>
    <property type="project" value="TreeGrafter"/>
</dbReference>
<dbReference type="InterPro" id="IPR023323">
    <property type="entry name" value="Tex-like_dom_sf"/>
</dbReference>